<comment type="caution">
    <text evidence="1">The sequence shown here is derived from an EMBL/GenBank/DDBJ whole genome shotgun (WGS) entry which is preliminary data.</text>
</comment>
<evidence type="ECO:0000313" key="2">
    <source>
        <dbReference type="Proteomes" id="UP000037432"/>
    </source>
</evidence>
<dbReference type="EMBL" id="LFNT01000020">
    <property type="protein sequence ID" value="KMS73372.1"/>
    <property type="molecule type" value="Genomic_DNA"/>
</dbReference>
<sequence>MTWNEDSGTVSRAFDDWKWNDRENRAFLRLSTQWSDKAYQQTWNEAEESFAARFDPDRHYGDEHLDIFEDAVDGLWPHSYAWITEASVVKNAVTAFEVYLEKALEEALGSALILDGKQHTIKLATPPKFESPGWKTLVSSHKVLGTEVETDEVSWARELRHLLTHQNGVLRSEDALTRFRNQDAERGQDEIDRAHVGGKVPLGVPRVLTILDSLAAVIRTADAPAWALCWSRPRRERWEEVITKLYEQKCIVLVSA</sequence>
<dbReference type="RefSeq" id="WP_048582504.1">
    <property type="nucleotide sequence ID" value="NZ_LFNT01000020.1"/>
</dbReference>
<name>A0A0J7ZD93_STRVR</name>
<reference evidence="1 2" key="1">
    <citation type="submission" date="2015-06" db="EMBL/GenBank/DDBJ databases">
        <authorList>
            <person name="Ju K.-S."/>
            <person name="Doroghazi J.R."/>
            <person name="Metcalf W.W."/>
        </authorList>
    </citation>
    <scope>NUCLEOTIDE SEQUENCE [LARGE SCALE GENOMIC DNA]</scope>
    <source>
        <strain evidence="1 2">NRRL 3414</strain>
    </source>
</reference>
<dbReference type="PATRIC" id="fig|1938.3.peg.1988"/>
<gene>
    <name evidence="1" type="ORF">ACM01_19235</name>
</gene>
<accession>A0A0J7ZD93</accession>
<evidence type="ECO:0000313" key="1">
    <source>
        <dbReference type="EMBL" id="KMS73372.1"/>
    </source>
</evidence>
<dbReference type="AlphaFoldDB" id="A0A0J7ZD93"/>
<proteinExistence type="predicted"/>
<protein>
    <submittedName>
        <fullName evidence="1">Uncharacterized protein</fullName>
    </submittedName>
</protein>
<dbReference type="Proteomes" id="UP000037432">
    <property type="component" value="Unassembled WGS sequence"/>
</dbReference>
<dbReference type="OrthoDB" id="4079798at2"/>
<organism evidence="1 2">
    <name type="scientific">Streptomyces viridochromogenes</name>
    <dbReference type="NCBI Taxonomy" id="1938"/>
    <lineage>
        <taxon>Bacteria</taxon>
        <taxon>Bacillati</taxon>
        <taxon>Actinomycetota</taxon>
        <taxon>Actinomycetes</taxon>
        <taxon>Kitasatosporales</taxon>
        <taxon>Streptomycetaceae</taxon>
        <taxon>Streptomyces</taxon>
    </lineage>
</organism>